<dbReference type="Proteomes" id="UP001189122">
    <property type="component" value="Unassembled WGS sequence"/>
</dbReference>
<dbReference type="PANTHER" id="PTHR13318:SF225">
    <property type="entry name" value="F-BOX DOMAIN-CONTAINING PROTEIN"/>
    <property type="match status" value="1"/>
</dbReference>
<dbReference type="SUPFAM" id="SSF81383">
    <property type="entry name" value="F-box domain"/>
    <property type="match status" value="1"/>
</dbReference>
<reference evidence="2 3" key="1">
    <citation type="submission" date="2019-12" db="EMBL/GenBank/DDBJ databases">
        <authorList>
            <person name="Scholz U."/>
            <person name="Mascher M."/>
            <person name="Fiebig A."/>
        </authorList>
    </citation>
    <scope>NUCLEOTIDE SEQUENCE</scope>
</reference>
<dbReference type="InterPro" id="IPR006553">
    <property type="entry name" value="Leu-rich_rpt_Cys-con_subtyp"/>
</dbReference>
<dbReference type="Gene3D" id="3.80.10.10">
    <property type="entry name" value="Ribonuclease Inhibitor"/>
    <property type="match status" value="1"/>
</dbReference>
<evidence type="ECO:0000259" key="1">
    <source>
        <dbReference type="Pfam" id="PF25372"/>
    </source>
</evidence>
<dbReference type="Pfam" id="PF25372">
    <property type="entry name" value="DUF7885"/>
    <property type="match status" value="1"/>
</dbReference>
<feature type="domain" description="F-box/LRR-repeat protein 15-like leucin rich repeat" evidence="1">
    <location>
        <begin position="73"/>
        <end position="539"/>
    </location>
</feature>
<proteinExistence type="predicted"/>
<sequence length="584" mass="64202">MVEGQGGSSSGGVGLDMEADSCRTTTITHLPAAVMGTVLLKLDVPSLCSVAATSRSLHDCAAQALSFLPAFHLLEISPTVDLLRHLLPPNPYLRSLKLDCRRLDDSVIFDLARPSLEELSLFNCYNFSGRLLSEVGRRCRALRSLSVSSLAEKKGRDIIFSELQEVLHGCSQLESLSLLLDMFLFAGPEFAEIWRTASGKLASLEVSCIPMVVVNDLLLGERVWQEGPCAVRPPMFSSLQKLSLSLDCITDDLIGSISEALPSAAMDLTNAGLQQVNRRGKLKHLSLVRSQEYDFTYFKRVNDLGFLLLADTCPALESIRLGASAALCKLKVSHGTQLTDLLFHDISATSLRLTHVSLRRCNRLTDLAVARLSCNRDLAVVDLRDSRHLGDQALRPLAGLPKLQALLLDGTDISDWGLSRGCKRLSDGCIPAVFSRSLAGTLQAVDLSRLPNLSDNGILLLARSGAPIAELRLRNARWSGTTLRLLDLYESRGITQLAFRWLKKPYFPRLRWLGVTGSSNRDLVDALVRSRPFLNVACYGEELPSGHWDGSCRWYAPEEEEEEDFDGLEQWVLEGGDAIGEEEA</sequence>
<organism evidence="2">
    <name type="scientific">Spirodela intermedia</name>
    <name type="common">Intermediate duckweed</name>
    <dbReference type="NCBI Taxonomy" id="51605"/>
    <lineage>
        <taxon>Eukaryota</taxon>
        <taxon>Viridiplantae</taxon>
        <taxon>Streptophyta</taxon>
        <taxon>Embryophyta</taxon>
        <taxon>Tracheophyta</taxon>
        <taxon>Spermatophyta</taxon>
        <taxon>Magnoliopsida</taxon>
        <taxon>Liliopsida</taxon>
        <taxon>Araceae</taxon>
        <taxon>Lemnoideae</taxon>
        <taxon>Spirodela</taxon>
    </lineage>
</organism>
<dbReference type="EMBL" id="LR743605">
    <property type="protein sequence ID" value="CAA2634543.1"/>
    <property type="molecule type" value="Genomic_DNA"/>
</dbReference>
<dbReference type="InterPro" id="IPR057207">
    <property type="entry name" value="FBXL15_LRR"/>
</dbReference>
<dbReference type="PANTHER" id="PTHR13318">
    <property type="entry name" value="PARTNER OF PAIRED, ISOFORM B-RELATED"/>
    <property type="match status" value="1"/>
</dbReference>
<dbReference type="InterPro" id="IPR032675">
    <property type="entry name" value="LRR_dom_sf"/>
</dbReference>
<accession>A0A7I8JTV5</accession>
<evidence type="ECO:0000313" key="2">
    <source>
        <dbReference type="EMBL" id="CAA2634543.1"/>
    </source>
</evidence>
<dbReference type="AlphaFoldDB" id="A0A7I8JTV5"/>
<keyword evidence="3" id="KW-1185">Reference proteome</keyword>
<dbReference type="SMART" id="SM00367">
    <property type="entry name" value="LRR_CC"/>
    <property type="match status" value="3"/>
</dbReference>
<protein>
    <recommendedName>
        <fullName evidence="1">F-box/LRR-repeat protein 15-like leucin rich repeat domain-containing protein</fullName>
    </recommendedName>
</protein>
<dbReference type="EMBL" id="CACRZD030000018">
    <property type="protein sequence ID" value="CAA6673534.1"/>
    <property type="molecule type" value="Genomic_DNA"/>
</dbReference>
<evidence type="ECO:0000313" key="3">
    <source>
        <dbReference type="Proteomes" id="UP001189122"/>
    </source>
</evidence>
<dbReference type="SUPFAM" id="SSF52047">
    <property type="entry name" value="RNI-like"/>
    <property type="match status" value="1"/>
</dbReference>
<dbReference type="GO" id="GO:0031146">
    <property type="term" value="P:SCF-dependent proteasomal ubiquitin-dependent protein catabolic process"/>
    <property type="evidence" value="ECO:0007669"/>
    <property type="project" value="TreeGrafter"/>
</dbReference>
<dbReference type="GO" id="GO:0019005">
    <property type="term" value="C:SCF ubiquitin ligase complex"/>
    <property type="evidence" value="ECO:0007669"/>
    <property type="project" value="TreeGrafter"/>
</dbReference>
<gene>
    <name evidence="2" type="ORF">SI7747_18019951</name>
</gene>
<dbReference type="InterPro" id="IPR036047">
    <property type="entry name" value="F-box-like_dom_sf"/>
</dbReference>
<name>A0A7I8JTV5_SPIIN</name>